<feature type="transmembrane region" description="Helical" evidence="6">
    <location>
        <begin position="357"/>
        <end position="378"/>
    </location>
</feature>
<dbReference type="InterPro" id="IPR050189">
    <property type="entry name" value="MFS_Efflux_Transporters"/>
</dbReference>
<dbReference type="Gene3D" id="1.20.1250.20">
    <property type="entry name" value="MFS general substrate transporter like domains"/>
    <property type="match status" value="1"/>
</dbReference>
<evidence type="ECO:0000256" key="1">
    <source>
        <dbReference type="ARBA" id="ARBA00004651"/>
    </source>
</evidence>
<dbReference type="AlphaFoldDB" id="A0A512H7D4"/>
<feature type="transmembrane region" description="Helical" evidence="6">
    <location>
        <begin position="685"/>
        <end position="706"/>
    </location>
</feature>
<evidence type="ECO:0000313" key="9">
    <source>
        <dbReference type="Proteomes" id="UP000321567"/>
    </source>
</evidence>
<keyword evidence="2" id="KW-1003">Cell membrane</keyword>
<dbReference type="PANTHER" id="PTHR43124">
    <property type="entry name" value="PURINE EFFLUX PUMP PBUE"/>
    <property type="match status" value="1"/>
</dbReference>
<evidence type="ECO:0000256" key="5">
    <source>
        <dbReference type="ARBA" id="ARBA00023136"/>
    </source>
</evidence>
<dbReference type="Pfam" id="PF07690">
    <property type="entry name" value="MFS_1"/>
    <property type="match status" value="1"/>
</dbReference>
<feature type="transmembrane region" description="Helical" evidence="6">
    <location>
        <begin position="560"/>
        <end position="578"/>
    </location>
</feature>
<feature type="domain" description="Major facilitator superfamily (MFS) profile" evidence="7">
    <location>
        <begin position="317"/>
        <end position="709"/>
    </location>
</feature>
<reference evidence="8 9" key="1">
    <citation type="submission" date="2019-07" db="EMBL/GenBank/DDBJ databases">
        <title>Whole genome shotgun sequence of Rhodospirillum oryzae NBRC 107573.</title>
        <authorList>
            <person name="Hosoyama A."/>
            <person name="Uohara A."/>
            <person name="Ohji S."/>
            <person name="Ichikawa N."/>
        </authorList>
    </citation>
    <scope>NUCLEOTIDE SEQUENCE [LARGE SCALE GENOMIC DNA]</scope>
    <source>
        <strain evidence="8 9">NBRC 107573</strain>
    </source>
</reference>
<dbReference type="InterPro" id="IPR020846">
    <property type="entry name" value="MFS_dom"/>
</dbReference>
<evidence type="ECO:0000256" key="3">
    <source>
        <dbReference type="ARBA" id="ARBA00022692"/>
    </source>
</evidence>
<evidence type="ECO:0000313" key="8">
    <source>
        <dbReference type="EMBL" id="GEO81290.1"/>
    </source>
</evidence>
<comment type="subcellular location">
    <subcellularLocation>
        <location evidence="1">Cell membrane</location>
        <topology evidence="1">Multi-pass membrane protein</topology>
    </subcellularLocation>
</comment>
<name>A0A512H7D4_9PROT</name>
<dbReference type="OrthoDB" id="7786710at2"/>
<dbReference type="SUPFAM" id="SSF103473">
    <property type="entry name" value="MFS general substrate transporter"/>
    <property type="match status" value="1"/>
</dbReference>
<feature type="transmembrane region" description="Helical" evidence="6">
    <location>
        <begin position="448"/>
        <end position="471"/>
    </location>
</feature>
<dbReference type="GO" id="GO:0005886">
    <property type="term" value="C:plasma membrane"/>
    <property type="evidence" value="ECO:0007669"/>
    <property type="project" value="UniProtKB-SubCell"/>
</dbReference>
<keyword evidence="9" id="KW-1185">Reference proteome</keyword>
<dbReference type="InterPro" id="IPR036259">
    <property type="entry name" value="MFS_trans_sf"/>
</dbReference>
<gene>
    <name evidence="8" type="ORF">ROR02_14210</name>
</gene>
<dbReference type="PANTHER" id="PTHR43124:SF3">
    <property type="entry name" value="CHLORAMPHENICOL EFFLUX PUMP RV0191"/>
    <property type="match status" value="1"/>
</dbReference>
<dbReference type="InterPro" id="IPR011701">
    <property type="entry name" value="MFS"/>
</dbReference>
<feature type="transmembrane region" description="Helical" evidence="6">
    <location>
        <begin position="199"/>
        <end position="222"/>
    </location>
</feature>
<accession>A0A512H7D4</accession>
<feature type="transmembrane region" description="Helical" evidence="6">
    <location>
        <begin position="390"/>
        <end position="412"/>
    </location>
</feature>
<organism evidence="8 9">
    <name type="scientific">Pararhodospirillum oryzae</name>
    <dbReference type="NCBI Taxonomy" id="478448"/>
    <lineage>
        <taxon>Bacteria</taxon>
        <taxon>Pseudomonadati</taxon>
        <taxon>Pseudomonadota</taxon>
        <taxon>Alphaproteobacteria</taxon>
        <taxon>Rhodospirillales</taxon>
        <taxon>Rhodospirillaceae</taxon>
        <taxon>Pararhodospirillum</taxon>
    </lineage>
</organism>
<feature type="transmembrane region" description="Helical" evidence="6">
    <location>
        <begin position="585"/>
        <end position="608"/>
    </location>
</feature>
<keyword evidence="3 6" id="KW-0812">Transmembrane</keyword>
<feature type="transmembrane region" description="Helical" evidence="6">
    <location>
        <begin position="418"/>
        <end position="436"/>
    </location>
</feature>
<evidence type="ECO:0000259" key="7">
    <source>
        <dbReference type="PROSITE" id="PS50850"/>
    </source>
</evidence>
<keyword evidence="5 6" id="KW-0472">Membrane</keyword>
<feature type="transmembrane region" description="Helical" evidence="6">
    <location>
        <begin position="12"/>
        <end position="32"/>
    </location>
</feature>
<proteinExistence type="predicted"/>
<dbReference type="GO" id="GO:0022857">
    <property type="term" value="F:transmembrane transporter activity"/>
    <property type="evidence" value="ECO:0007669"/>
    <property type="project" value="InterPro"/>
</dbReference>
<feature type="transmembrane region" description="Helical" evidence="6">
    <location>
        <begin position="477"/>
        <end position="497"/>
    </location>
</feature>
<evidence type="ECO:0000256" key="2">
    <source>
        <dbReference type="ARBA" id="ARBA00022475"/>
    </source>
</evidence>
<sequence>MGERARNPVLRLFAFTTLLLTLTMGLAGFYAFGVSQRYLLPELDLKARTVGVAIADKVALAQAQAIPFDRFVGMDEYLDSVRQAQPDIDYLGITDTRGVLLYHAGLDQDDLRTLFGEENARGAPAWEDDDPDDEGGWALWLSQASLALSGPPVRETPPRGGYYDTQVPLVSQGQMVGTLHIGVSVGFYKEEIARQATDMIIAVVIALLITFELLLATTTLALSGPLDTLVSTLRLSTQGVFSRPLAGSAREIDRLAHRAGVVVDALLDALATLKARLIALQERHPERQARLLAIDQGLDEAVRPVDPDKRPVDLASVFIGARLGAFLFVLAEEITRPFMPVFIRGVAESSGWGQSDLIMGLPMSMFLLVVALSMPGVASASERLGRRRTFIAGAVLSSVGLVGAALGGGFVALLLWRALSGLGYAMTFVACQGHVLDHADPQQRARGVALFVGGITAADICGPAIGGMLATRLGFEAVLGIGGALAAGAALLGVWALRGQGALRPAPKAPRGTMFKLLGNGRFVVLLLCTAVPAKLLLSGALFFLVPLIATQEGASAGEVGRLVMVYGLASFLLATPFARQADRWGLHGLAVGVGALIAGLGLIPMVFDAGMPGVILAVVGLGVGQALSISPQLALVMRVCEDEVTRYGQAPVVGLYRLAERLGGALGPVGASALAAVLGYGGAMATLGAGAVVAAVVFCVVFLILGARPHPDDQIDDEEPLIRPEASS</sequence>
<comment type="caution">
    <text evidence="8">The sequence shown here is derived from an EMBL/GenBank/DDBJ whole genome shotgun (WGS) entry which is preliminary data.</text>
</comment>
<dbReference type="PROSITE" id="PS50850">
    <property type="entry name" value="MFS"/>
    <property type="match status" value="1"/>
</dbReference>
<dbReference type="EMBL" id="BJZO01000032">
    <property type="protein sequence ID" value="GEO81290.1"/>
    <property type="molecule type" value="Genomic_DNA"/>
</dbReference>
<evidence type="ECO:0000256" key="6">
    <source>
        <dbReference type="SAM" id="Phobius"/>
    </source>
</evidence>
<dbReference type="RefSeq" id="WP_147163329.1">
    <property type="nucleotide sequence ID" value="NZ_BJZO01000032.1"/>
</dbReference>
<evidence type="ECO:0000256" key="4">
    <source>
        <dbReference type="ARBA" id="ARBA00022989"/>
    </source>
</evidence>
<keyword evidence="4 6" id="KW-1133">Transmembrane helix</keyword>
<feature type="transmembrane region" description="Helical" evidence="6">
    <location>
        <begin position="523"/>
        <end position="548"/>
    </location>
</feature>
<dbReference type="Proteomes" id="UP000321567">
    <property type="component" value="Unassembled WGS sequence"/>
</dbReference>
<protein>
    <recommendedName>
        <fullName evidence="7">Major facilitator superfamily (MFS) profile domain-containing protein</fullName>
    </recommendedName>
</protein>